<keyword evidence="5" id="KW-0472">Membrane</keyword>
<dbReference type="CDD" id="cd06170">
    <property type="entry name" value="LuxR_C_like"/>
    <property type="match status" value="1"/>
</dbReference>
<evidence type="ECO:0000256" key="3">
    <source>
        <dbReference type="ARBA" id="ARBA00023163"/>
    </source>
</evidence>
<evidence type="ECO:0000256" key="4">
    <source>
        <dbReference type="SAM" id="MobiDB-lite"/>
    </source>
</evidence>
<reference evidence="7 8" key="1">
    <citation type="submission" date="2020-08" db="EMBL/GenBank/DDBJ databases">
        <authorList>
            <person name="Liu C."/>
            <person name="Sun Q."/>
        </authorList>
    </citation>
    <scope>NUCLEOTIDE SEQUENCE [LARGE SCALE GENOMIC DNA]</scope>
    <source>
        <strain evidence="7 8">N22</strain>
    </source>
</reference>
<dbReference type="PANTHER" id="PTHR44688:SF16">
    <property type="entry name" value="DNA-BINDING TRANSCRIPTIONAL ACTIVATOR DEVR_DOSR"/>
    <property type="match status" value="1"/>
</dbReference>
<sequence>MPLRLRDISNEELRRWCGFSLFAAWLVLLPRTVMTNSTVMHSHALALGCVFVALFVVLAAADAVRAGRGERILLVLCAVVGTVSGLAFLAQPGTNARFACFAAEMAACIGLLLHWGRLLATQPLDKLFACALGALAATAALHFLVVGLGTAVSLLGNAHAFSDFMLGALALLPAASSLLGWPTTPHASDTLRTEGSDAAFTPPEDAAIEPVRESRSKATRASVPLSYAVILCLASFIASFVSGFTYLPHYVDWNLTASLRSAIVLAAAVCAGWYLLRKPVLTLSHANVLLLFSLLLTVLGLSALTVNDPAVSVVARGMLDAARDCYFAVALVLLCGLVREYRLPFLPAFALGMLGTGLFWGYDLGVFAKRLLGYDLQTLAPLSAACTAVLAAAFFLLFVRGPGRASESVGVAEAARGGESPEVQAPVDGTASADETRKAPEPEPQLDAASARQIIEKTHEDVLAPYQLSPRELQVSLLVLDGFTAAAASEKLGISIATVKFHLGNAYRKIGIQSKSELVQLAKRSEEAIVDEGKETPHAE</sequence>
<dbReference type="AlphaFoldDB" id="A0A842JIE9"/>
<feature type="transmembrane region" description="Helical" evidence="5">
    <location>
        <begin position="259"/>
        <end position="276"/>
    </location>
</feature>
<feature type="region of interest" description="Disordered" evidence="4">
    <location>
        <begin position="410"/>
        <end position="447"/>
    </location>
</feature>
<dbReference type="EMBL" id="JACMSE010000003">
    <property type="protein sequence ID" value="MBC2888860.1"/>
    <property type="molecule type" value="Genomic_DNA"/>
</dbReference>
<organism evidence="7 8">
    <name type="scientific">Gordonibacter massiliensis</name>
    <name type="common">ex Traore et al. 2017</name>
    <dbReference type="NCBI Taxonomy" id="1841863"/>
    <lineage>
        <taxon>Bacteria</taxon>
        <taxon>Bacillati</taxon>
        <taxon>Actinomycetota</taxon>
        <taxon>Coriobacteriia</taxon>
        <taxon>Eggerthellales</taxon>
        <taxon>Eggerthellaceae</taxon>
        <taxon>Gordonibacter</taxon>
    </lineage>
</organism>
<comment type="caution">
    <text evidence="7">The sequence shown here is derived from an EMBL/GenBank/DDBJ whole genome shotgun (WGS) entry which is preliminary data.</text>
</comment>
<dbReference type="InterPro" id="IPR016032">
    <property type="entry name" value="Sig_transdc_resp-reg_C-effctor"/>
</dbReference>
<evidence type="ECO:0000256" key="5">
    <source>
        <dbReference type="SAM" id="Phobius"/>
    </source>
</evidence>
<feature type="transmembrane region" description="Helical" evidence="5">
    <location>
        <begin position="225"/>
        <end position="247"/>
    </location>
</feature>
<feature type="transmembrane region" description="Helical" evidence="5">
    <location>
        <begin position="40"/>
        <end position="60"/>
    </location>
</feature>
<feature type="transmembrane region" description="Helical" evidence="5">
    <location>
        <begin position="96"/>
        <end position="115"/>
    </location>
</feature>
<dbReference type="SMART" id="SM00421">
    <property type="entry name" value="HTH_LUXR"/>
    <property type="match status" value="1"/>
</dbReference>
<feature type="transmembrane region" description="Helical" evidence="5">
    <location>
        <begin position="321"/>
        <end position="338"/>
    </location>
</feature>
<feature type="transmembrane region" description="Helical" evidence="5">
    <location>
        <begin position="288"/>
        <end position="306"/>
    </location>
</feature>
<keyword evidence="5" id="KW-1133">Transmembrane helix</keyword>
<evidence type="ECO:0000256" key="1">
    <source>
        <dbReference type="ARBA" id="ARBA00023015"/>
    </source>
</evidence>
<accession>A0A842JIE9</accession>
<evidence type="ECO:0000313" key="8">
    <source>
        <dbReference type="Proteomes" id="UP000587396"/>
    </source>
</evidence>
<dbReference type="PROSITE" id="PS50043">
    <property type="entry name" value="HTH_LUXR_2"/>
    <property type="match status" value="1"/>
</dbReference>
<gene>
    <name evidence="7" type="ORF">H7313_05780</name>
</gene>
<keyword evidence="3" id="KW-0804">Transcription</keyword>
<feature type="transmembrane region" description="Helical" evidence="5">
    <location>
        <begin position="127"/>
        <end position="152"/>
    </location>
</feature>
<keyword evidence="8" id="KW-1185">Reference proteome</keyword>
<dbReference type="InterPro" id="IPR000792">
    <property type="entry name" value="Tscrpt_reg_LuxR_C"/>
</dbReference>
<dbReference type="InterPro" id="IPR036388">
    <property type="entry name" value="WH-like_DNA-bd_sf"/>
</dbReference>
<dbReference type="PANTHER" id="PTHR44688">
    <property type="entry name" value="DNA-BINDING TRANSCRIPTIONAL ACTIVATOR DEVR_DOSR"/>
    <property type="match status" value="1"/>
</dbReference>
<name>A0A842JIE9_9ACTN</name>
<evidence type="ECO:0000256" key="2">
    <source>
        <dbReference type="ARBA" id="ARBA00023125"/>
    </source>
</evidence>
<dbReference type="Gene3D" id="1.10.10.10">
    <property type="entry name" value="Winged helix-like DNA-binding domain superfamily/Winged helix DNA-binding domain"/>
    <property type="match status" value="1"/>
</dbReference>
<evidence type="ECO:0000259" key="6">
    <source>
        <dbReference type="PROSITE" id="PS50043"/>
    </source>
</evidence>
<feature type="transmembrane region" description="Helical" evidence="5">
    <location>
        <begin position="72"/>
        <end position="90"/>
    </location>
</feature>
<proteinExistence type="predicted"/>
<feature type="transmembrane region" description="Helical" evidence="5">
    <location>
        <begin position="345"/>
        <end position="362"/>
    </location>
</feature>
<dbReference type="GO" id="GO:0006355">
    <property type="term" value="P:regulation of DNA-templated transcription"/>
    <property type="evidence" value="ECO:0007669"/>
    <property type="project" value="InterPro"/>
</dbReference>
<keyword evidence="1" id="KW-0805">Transcription regulation</keyword>
<dbReference type="SUPFAM" id="SSF46894">
    <property type="entry name" value="C-terminal effector domain of the bipartite response regulators"/>
    <property type="match status" value="1"/>
</dbReference>
<dbReference type="RefSeq" id="WP_185904788.1">
    <property type="nucleotide sequence ID" value="NZ_JACMSE010000003.1"/>
</dbReference>
<dbReference type="GO" id="GO:0003677">
    <property type="term" value="F:DNA binding"/>
    <property type="evidence" value="ECO:0007669"/>
    <property type="project" value="UniProtKB-KW"/>
</dbReference>
<dbReference type="Pfam" id="PF00196">
    <property type="entry name" value="GerE"/>
    <property type="match status" value="1"/>
</dbReference>
<feature type="transmembrane region" description="Helical" evidence="5">
    <location>
        <begin position="382"/>
        <end position="399"/>
    </location>
</feature>
<keyword evidence="5" id="KW-0812">Transmembrane</keyword>
<feature type="transmembrane region" description="Helical" evidence="5">
    <location>
        <begin position="164"/>
        <end position="182"/>
    </location>
</feature>
<feature type="domain" description="HTH luxR-type" evidence="6">
    <location>
        <begin position="461"/>
        <end position="526"/>
    </location>
</feature>
<dbReference type="PRINTS" id="PR00038">
    <property type="entry name" value="HTHLUXR"/>
</dbReference>
<feature type="transmembrane region" description="Helical" evidence="5">
    <location>
        <begin position="16"/>
        <end position="34"/>
    </location>
</feature>
<dbReference type="Proteomes" id="UP000587396">
    <property type="component" value="Unassembled WGS sequence"/>
</dbReference>
<protein>
    <recommendedName>
        <fullName evidence="6">HTH luxR-type domain-containing protein</fullName>
    </recommendedName>
</protein>
<keyword evidence="2" id="KW-0238">DNA-binding</keyword>
<evidence type="ECO:0000313" key="7">
    <source>
        <dbReference type="EMBL" id="MBC2888860.1"/>
    </source>
</evidence>